<dbReference type="KEGG" id="nti:DNFV4_03194"/>
<dbReference type="Proteomes" id="UP001179121">
    <property type="component" value="Chromosome"/>
</dbReference>
<dbReference type="EMBL" id="OX365700">
    <property type="protein sequence ID" value="CAI4032764.1"/>
    <property type="molecule type" value="Genomic_DNA"/>
</dbReference>
<evidence type="ECO:0000313" key="2">
    <source>
        <dbReference type="Proteomes" id="UP001179121"/>
    </source>
</evidence>
<dbReference type="AlphaFoldDB" id="A0AA86TDS3"/>
<organism evidence="1 2">
    <name type="scientific">Nitrospira tepida</name>
    <dbReference type="NCBI Taxonomy" id="2973512"/>
    <lineage>
        <taxon>Bacteria</taxon>
        <taxon>Pseudomonadati</taxon>
        <taxon>Nitrospirota</taxon>
        <taxon>Nitrospiria</taxon>
        <taxon>Nitrospirales</taxon>
        <taxon>Nitrospiraceae</taxon>
        <taxon>Nitrospira</taxon>
    </lineage>
</organism>
<gene>
    <name evidence="1" type="ORF">DNFV4_03194</name>
</gene>
<reference evidence="1" key="1">
    <citation type="submission" date="2022-10" db="EMBL/GenBank/DDBJ databases">
        <authorList>
            <person name="Koch H."/>
        </authorList>
    </citation>
    <scope>NUCLEOTIDE SEQUENCE</scope>
    <source>
        <strain evidence="1">DNF</strain>
    </source>
</reference>
<evidence type="ECO:0000313" key="1">
    <source>
        <dbReference type="EMBL" id="CAI4032764.1"/>
    </source>
</evidence>
<accession>A0AA86TDS3</accession>
<proteinExistence type="predicted"/>
<keyword evidence="2" id="KW-1185">Reference proteome</keyword>
<sequence length="118" mass="13214">MATFTAAPMFRVNRSTRGRTTEQAAASKEAQWLESILRSRQCPRCQGFLVGDLCYDIDDDQGQRWFSALRCVQCGDVLDPIIARNRLAVLGRRRADEGEAFTATAEFEDEAPLLRVSA</sequence>
<protein>
    <submittedName>
        <fullName evidence="1">Uncharacterized protein</fullName>
    </submittedName>
</protein>
<name>A0AA86TDS3_9BACT</name>
<dbReference type="RefSeq" id="WP_289269478.1">
    <property type="nucleotide sequence ID" value="NZ_OX365700.1"/>
</dbReference>